<dbReference type="InterPro" id="IPR001959">
    <property type="entry name" value="Transposase"/>
</dbReference>
<proteinExistence type="inferred from homology"/>
<keyword evidence="4" id="KW-0233">DNA recombination</keyword>
<accession>A0A1G7VAS9</accession>
<dbReference type="GO" id="GO:0032196">
    <property type="term" value="P:transposition"/>
    <property type="evidence" value="ECO:0007669"/>
    <property type="project" value="UniProtKB-KW"/>
</dbReference>
<dbReference type="EMBL" id="FNCP01000004">
    <property type="protein sequence ID" value="SDG56060.1"/>
    <property type="molecule type" value="Genomic_DNA"/>
</dbReference>
<dbReference type="Pfam" id="PF01385">
    <property type="entry name" value="OrfB_IS605"/>
    <property type="match status" value="1"/>
</dbReference>
<evidence type="ECO:0000259" key="6">
    <source>
        <dbReference type="Pfam" id="PF07282"/>
    </source>
</evidence>
<evidence type="ECO:0000256" key="3">
    <source>
        <dbReference type="ARBA" id="ARBA00023125"/>
    </source>
</evidence>
<keyword evidence="2" id="KW-0815">Transposition</keyword>
<keyword evidence="8" id="KW-1185">Reference proteome</keyword>
<dbReference type="InterPro" id="IPR010095">
    <property type="entry name" value="Cas12f1-like_TNB"/>
</dbReference>
<organism evidence="7 8">
    <name type="scientific">Desulfosporosinus hippei DSM 8344</name>
    <dbReference type="NCBI Taxonomy" id="1121419"/>
    <lineage>
        <taxon>Bacteria</taxon>
        <taxon>Bacillati</taxon>
        <taxon>Bacillota</taxon>
        <taxon>Clostridia</taxon>
        <taxon>Eubacteriales</taxon>
        <taxon>Desulfitobacteriaceae</taxon>
        <taxon>Desulfosporosinus</taxon>
    </lineage>
</organism>
<dbReference type="NCBIfam" id="TIGR01766">
    <property type="entry name" value="IS200/IS605 family accessory protein TnpB-like domain"/>
    <property type="match status" value="1"/>
</dbReference>
<dbReference type="Proteomes" id="UP000198656">
    <property type="component" value="Unassembled WGS sequence"/>
</dbReference>
<dbReference type="GO" id="GO:0003677">
    <property type="term" value="F:DNA binding"/>
    <property type="evidence" value="ECO:0007669"/>
    <property type="project" value="UniProtKB-KW"/>
</dbReference>
<gene>
    <name evidence="7" type="ORF">SAMN05443529_10444</name>
</gene>
<evidence type="ECO:0000313" key="7">
    <source>
        <dbReference type="EMBL" id="SDG56060.1"/>
    </source>
</evidence>
<evidence type="ECO:0000256" key="2">
    <source>
        <dbReference type="ARBA" id="ARBA00022578"/>
    </source>
</evidence>
<evidence type="ECO:0000313" key="8">
    <source>
        <dbReference type="Proteomes" id="UP000198656"/>
    </source>
</evidence>
<dbReference type="GO" id="GO:0006310">
    <property type="term" value="P:DNA recombination"/>
    <property type="evidence" value="ECO:0007669"/>
    <property type="project" value="UniProtKB-KW"/>
</dbReference>
<dbReference type="STRING" id="1121419.SAMN05443529_10444"/>
<name>A0A1G7VAS9_9FIRM</name>
<reference evidence="8" key="1">
    <citation type="submission" date="2016-10" db="EMBL/GenBank/DDBJ databases">
        <authorList>
            <person name="Varghese N."/>
            <person name="Submissions S."/>
        </authorList>
    </citation>
    <scope>NUCLEOTIDE SEQUENCE [LARGE SCALE GENOMIC DNA]</scope>
    <source>
        <strain evidence="8">DSM 8344</strain>
    </source>
</reference>
<evidence type="ECO:0000256" key="1">
    <source>
        <dbReference type="ARBA" id="ARBA00008761"/>
    </source>
</evidence>
<comment type="similarity">
    <text evidence="1">In the C-terminal section; belongs to the transposase 35 family.</text>
</comment>
<dbReference type="AlphaFoldDB" id="A0A1G7VAS9"/>
<keyword evidence="3" id="KW-0238">DNA-binding</keyword>
<dbReference type="Pfam" id="PF07282">
    <property type="entry name" value="Cas12f1-like_TNB"/>
    <property type="match status" value="1"/>
</dbReference>
<evidence type="ECO:0000259" key="5">
    <source>
        <dbReference type="Pfam" id="PF01385"/>
    </source>
</evidence>
<evidence type="ECO:0000256" key="4">
    <source>
        <dbReference type="ARBA" id="ARBA00023172"/>
    </source>
</evidence>
<sequence length="146" mass="16512">MKGSKNRAKQRQKVAELHEKVANQRKDFLHKLSRQIANAYTAVAIEDLNMRAMAQCLTLAKSTNDNGFGMLKTFLAYKLAEQGKQLVTIDKWYPSSKRCRYCQAINEELTLADRIWSCKCCGAELDRDINAAINIKNEGCRILGIA</sequence>
<feature type="domain" description="Cas12f1-like TNB" evidence="6">
    <location>
        <begin position="68"/>
        <end position="135"/>
    </location>
</feature>
<feature type="domain" description="Probable transposase IS891/IS1136/IS1341" evidence="5">
    <location>
        <begin position="2"/>
        <end position="55"/>
    </location>
</feature>
<protein>
    <submittedName>
        <fullName evidence="7">Putative transposase</fullName>
    </submittedName>
</protein>
<dbReference type="NCBIfam" id="NF040570">
    <property type="entry name" value="guided_TnpB"/>
    <property type="match status" value="1"/>
</dbReference>